<organism evidence="2 3">
    <name type="scientific">Dyella mobilis</name>
    <dbReference type="NCBI Taxonomy" id="1849582"/>
    <lineage>
        <taxon>Bacteria</taxon>
        <taxon>Pseudomonadati</taxon>
        <taxon>Pseudomonadota</taxon>
        <taxon>Gammaproteobacteria</taxon>
        <taxon>Lysobacterales</taxon>
        <taxon>Rhodanobacteraceae</taxon>
        <taxon>Dyella</taxon>
    </lineage>
</organism>
<protein>
    <submittedName>
        <fullName evidence="2">Uncharacterized protein</fullName>
    </submittedName>
</protein>
<feature type="compositionally biased region" description="Polar residues" evidence="1">
    <location>
        <begin position="19"/>
        <end position="29"/>
    </location>
</feature>
<sequence>MPTAAVPATEQPEVALPSAPSQATPYGNSRFTRAFDDAQSSGLPRLPGTNAIPTVPGIVVAPPPSLKSRLSDAVRLLNCKNAIFKRRMSDQELIKRGLTHQQMEKAYQEYCVP</sequence>
<accession>A0ABS2KIC6</accession>
<evidence type="ECO:0000256" key="1">
    <source>
        <dbReference type="SAM" id="MobiDB-lite"/>
    </source>
</evidence>
<proteinExistence type="predicted"/>
<reference evidence="2" key="1">
    <citation type="submission" date="2020-10" db="EMBL/GenBank/DDBJ databases">
        <title>Phylogeny of dyella-like bacteria.</title>
        <authorList>
            <person name="Fu J."/>
        </authorList>
    </citation>
    <scope>NUCLEOTIDE SEQUENCE</scope>
    <source>
        <strain evidence="2">DHON07</strain>
    </source>
</reference>
<keyword evidence="3" id="KW-1185">Reference proteome</keyword>
<dbReference type="EMBL" id="JADIKF010000039">
    <property type="protein sequence ID" value="MBM7130133.1"/>
    <property type="molecule type" value="Genomic_DNA"/>
</dbReference>
<name>A0ABS2KIC6_9GAMM</name>
<comment type="caution">
    <text evidence="2">The sequence shown here is derived from an EMBL/GenBank/DDBJ whole genome shotgun (WGS) entry which is preliminary data.</text>
</comment>
<feature type="region of interest" description="Disordered" evidence="1">
    <location>
        <begin position="1"/>
        <end position="29"/>
    </location>
</feature>
<dbReference type="Proteomes" id="UP001430193">
    <property type="component" value="Unassembled WGS sequence"/>
</dbReference>
<gene>
    <name evidence="2" type="ORF">ISS99_11380</name>
</gene>
<evidence type="ECO:0000313" key="3">
    <source>
        <dbReference type="Proteomes" id="UP001430193"/>
    </source>
</evidence>
<evidence type="ECO:0000313" key="2">
    <source>
        <dbReference type="EMBL" id="MBM7130133.1"/>
    </source>
</evidence>